<keyword evidence="11 17" id="KW-0472">Membrane</keyword>
<evidence type="ECO:0000256" key="14">
    <source>
        <dbReference type="ARBA" id="ARBA00032707"/>
    </source>
</evidence>
<dbReference type="EMBL" id="SIRE01000018">
    <property type="protein sequence ID" value="TBL75089.1"/>
    <property type="molecule type" value="Genomic_DNA"/>
</dbReference>
<reference evidence="18 19" key="1">
    <citation type="submission" date="2019-02" db="EMBL/GenBank/DDBJ databases">
        <title>Paenibacillus sp. nov., isolated from surface-sterilized tissue of Thalictrum simplex L.</title>
        <authorList>
            <person name="Tuo L."/>
        </authorList>
    </citation>
    <scope>NUCLEOTIDE SEQUENCE [LARGE SCALE GENOMIC DNA]</scope>
    <source>
        <strain evidence="18 19">N2SHLJ1</strain>
    </source>
</reference>
<dbReference type="HAMAP" id="MF_01006">
    <property type="entry name" value="Undec_diphosphatase"/>
    <property type="match status" value="1"/>
</dbReference>
<gene>
    <name evidence="17" type="primary">uppP</name>
    <name evidence="18" type="ORF">EYB31_24065</name>
</gene>
<protein>
    <recommendedName>
        <fullName evidence="4 17">Undecaprenyl-diphosphatase</fullName>
        <ecNumber evidence="3 17">3.6.1.27</ecNumber>
    </recommendedName>
    <alternativeName>
        <fullName evidence="15 17">Bacitracin resistance protein</fullName>
    </alternativeName>
    <alternativeName>
        <fullName evidence="14 17">Undecaprenyl pyrophosphate phosphatase</fullName>
    </alternativeName>
</protein>
<evidence type="ECO:0000313" key="18">
    <source>
        <dbReference type="EMBL" id="TBL75089.1"/>
    </source>
</evidence>
<feature type="transmembrane region" description="Helical" evidence="17">
    <location>
        <begin position="86"/>
        <end position="106"/>
    </location>
</feature>
<feature type="transmembrane region" description="Helical" evidence="17">
    <location>
        <begin position="47"/>
        <end position="65"/>
    </location>
</feature>
<sequence>MYSLWVSFIIGIVEGLTEFLPVSSTGHMILAQALLHIPEEDEMMKSFEVVIQLGAILAVVLLYWRRIMRLFGLSDDVKGKSKGQRLNLIHILIAIVPALFLAFIGRHFIKDYLFSPTTVLIGLILGGVFLIIAEKQQPAITATDMDQLTYKQSLFIGIAQCLSLWPGFSRAGATIAGGMLAGATRGAAANFTFLIAIPVMFAATGYEMLTSYKVILSGSFLFFGVGFIVSFIVALLAVVTFIKLVSKLSLTYFAYYRFVVAILFAIWMAVSK</sequence>
<comment type="caution">
    <text evidence="18">The sequence shown here is derived from an EMBL/GenBank/DDBJ whole genome shotgun (WGS) entry which is preliminary data.</text>
</comment>
<proteinExistence type="inferred from homology"/>
<dbReference type="NCBIfam" id="NF001389">
    <property type="entry name" value="PRK00281.1-2"/>
    <property type="match status" value="1"/>
</dbReference>
<evidence type="ECO:0000256" key="8">
    <source>
        <dbReference type="ARBA" id="ARBA00022960"/>
    </source>
</evidence>
<feature type="transmembrane region" description="Helical" evidence="17">
    <location>
        <begin position="112"/>
        <end position="133"/>
    </location>
</feature>
<evidence type="ECO:0000256" key="11">
    <source>
        <dbReference type="ARBA" id="ARBA00023136"/>
    </source>
</evidence>
<feature type="transmembrane region" description="Helical" evidence="17">
    <location>
        <begin position="254"/>
        <end position="270"/>
    </location>
</feature>
<comment type="miscellaneous">
    <text evidence="17">Bacitracin is thought to be involved in the inhibition of peptidoglycan synthesis by sequestering undecaprenyl diphosphate, thereby reducing the pool of lipid carrier available.</text>
</comment>
<keyword evidence="19" id="KW-1185">Reference proteome</keyword>
<accession>A0A4V2J3Q8</accession>
<evidence type="ECO:0000256" key="3">
    <source>
        <dbReference type="ARBA" id="ARBA00012374"/>
    </source>
</evidence>
<dbReference type="PANTHER" id="PTHR30622:SF3">
    <property type="entry name" value="UNDECAPRENYL-DIPHOSPHATASE"/>
    <property type="match status" value="1"/>
</dbReference>
<evidence type="ECO:0000256" key="5">
    <source>
        <dbReference type="ARBA" id="ARBA00022475"/>
    </source>
</evidence>
<evidence type="ECO:0000256" key="17">
    <source>
        <dbReference type="HAMAP-Rule" id="MF_01006"/>
    </source>
</evidence>
<dbReference type="InterPro" id="IPR003824">
    <property type="entry name" value="UppP"/>
</dbReference>
<evidence type="ECO:0000256" key="7">
    <source>
        <dbReference type="ARBA" id="ARBA00022801"/>
    </source>
</evidence>
<dbReference type="EC" id="3.6.1.27" evidence="3 17"/>
<keyword evidence="7 17" id="KW-0378">Hydrolase</keyword>
<dbReference type="OrthoDB" id="9808289at2"/>
<dbReference type="GO" id="GO:0071555">
    <property type="term" value="P:cell wall organization"/>
    <property type="evidence" value="ECO:0007669"/>
    <property type="project" value="UniProtKB-KW"/>
</dbReference>
<dbReference type="Proteomes" id="UP000293142">
    <property type="component" value="Unassembled WGS sequence"/>
</dbReference>
<dbReference type="PANTHER" id="PTHR30622">
    <property type="entry name" value="UNDECAPRENYL-DIPHOSPHATASE"/>
    <property type="match status" value="1"/>
</dbReference>
<evidence type="ECO:0000256" key="2">
    <source>
        <dbReference type="ARBA" id="ARBA00010621"/>
    </source>
</evidence>
<keyword evidence="12 17" id="KW-0046">Antibiotic resistance</keyword>
<evidence type="ECO:0000256" key="10">
    <source>
        <dbReference type="ARBA" id="ARBA00022989"/>
    </source>
</evidence>
<dbReference type="GO" id="GO:0050380">
    <property type="term" value="F:undecaprenyl-diphosphatase activity"/>
    <property type="evidence" value="ECO:0007669"/>
    <property type="project" value="UniProtKB-UniRule"/>
</dbReference>
<keyword evidence="9 17" id="KW-0573">Peptidoglycan synthesis</keyword>
<dbReference type="GO" id="GO:0008360">
    <property type="term" value="P:regulation of cell shape"/>
    <property type="evidence" value="ECO:0007669"/>
    <property type="project" value="UniProtKB-KW"/>
</dbReference>
<dbReference type="GO" id="GO:0046677">
    <property type="term" value="P:response to antibiotic"/>
    <property type="evidence" value="ECO:0007669"/>
    <property type="project" value="UniProtKB-UniRule"/>
</dbReference>
<comment type="function">
    <text evidence="17">Catalyzes the dephosphorylation of undecaprenyl diphosphate (UPP). Confers resistance to bacitracin.</text>
</comment>
<keyword evidence="13 17" id="KW-0961">Cell wall biogenesis/degradation</keyword>
<dbReference type="NCBIfam" id="TIGR00753">
    <property type="entry name" value="undec_PP_bacA"/>
    <property type="match status" value="1"/>
</dbReference>
<evidence type="ECO:0000256" key="12">
    <source>
        <dbReference type="ARBA" id="ARBA00023251"/>
    </source>
</evidence>
<evidence type="ECO:0000313" key="19">
    <source>
        <dbReference type="Proteomes" id="UP000293142"/>
    </source>
</evidence>
<comment type="subcellular location">
    <subcellularLocation>
        <location evidence="1 17">Cell membrane</location>
        <topology evidence="1 17">Multi-pass membrane protein</topology>
    </subcellularLocation>
</comment>
<evidence type="ECO:0000256" key="1">
    <source>
        <dbReference type="ARBA" id="ARBA00004651"/>
    </source>
</evidence>
<feature type="transmembrane region" description="Helical" evidence="17">
    <location>
        <begin position="220"/>
        <end position="242"/>
    </location>
</feature>
<dbReference type="NCBIfam" id="NF001390">
    <property type="entry name" value="PRK00281.1-4"/>
    <property type="match status" value="1"/>
</dbReference>
<feature type="transmembrane region" description="Helical" evidence="17">
    <location>
        <begin position="187"/>
        <end position="208"/>
    </location>
</feature>
<organism evidence="18 19">
    <name type="scientific">Paenibacillus thalictri</name>
    <dbReference type="NCBI Taxonomy" id="2527873"/>
    <lineage>
        <taxon>Bacteria</taxon>
        <taxon>Bacillati</taxon>
        <taxon>Bacillota</taxon>
        <taxon>Bacilli</taxon>
        <taxon>Bacillales</taxon>
        <taxon>Paenibacillaceae</taxon>
        <taxon>Paenibacillus</taxon>
    </lineage>
</organism>
<dbReference type="RefSeq" id="WP_131015985.1">
    <property type="nucleotide sequence ID" value="NZ_SIRE01000018.1"/>
</dbReference>
<evidence type="ECO:0000256" key="15">
    <source>
        <dbReference type="ARBA" id="ARBA00032932"/>
    </source>
</evidence>
<evidence type="ECO:0000256" key="9">
    <source>
        <dbReference type="ARBA" id="ARBA00022984"/>
    </source>
</evidence>
<dbReference type="GO" id="GO:0005886">
    <property type="term" value="C:plasma membrane"/>
    <property type="evidence" value="ECO:0007669"/>
    <property type="project" value="UniProtKB-SubCell"/>
</dbReference>
<keyword evidence="5 17" id="KW-1003">Cell membrane</keyword>
<keyword evidence="6 17" id="KW-0812">Transmembrane</keyword>
<dbReference type="AlphaFoldDB" id="A0A4V2J3Q8"/>
<comment type="catalytic activity">
    <reaction evidence="16 17">
        <text>di-trans,octa-cis-undecaprenyl diphosphate + H2O = di-trans,octa-cis-undecaprenyl phosphate + phosphate + H(+)</text>
        <dbReference type="Rhea" id="RHEA:28094"/>
        <dbReference type="ChEBI" id="CHEBI:15377"/>
        <dbReference type="ChEBI" id="CHEBI:15378"/>
        <dbReference type="ChEBI" id="CHEBI:43474"/>
        <dbReference type="ChEBI" id="CHEBI:58405"/>
        <dbReference type="ChEBI" id="CHEBI:60392"/>
        <dbReference type="EC" id="3.6.1.27"/>
    </reaction>
</comment>
<evidence type="ECO:0000256" key="6">
    <source>
        <dbReference type="ARBA" id="ARBA00022692"/>
    </source>
</evidence>
<evidence type="ECO:0000256" key="16">
    <source>
        <dbReference type="ARBA" id="ARBA00047594"/>
    </source>
</evidence>
<keyword evidence="10 17" id="KW-1133">Transmembrane helix</keyword>
<dbReference type="Pfam" id="PF02673">
    <property type="entry name" value="BacA"/>
    <property type="match status" value="1"/>
</dbReference>
<evidence type="ECO:0000256" key="13">
    <source>
        <dbReference type="ARBA" id="ARBA00023316"/>
    </source>
</evidence>
<keyword evidence="8 17" id="KW-0133">Cell shape</keyword>
<name>A0A4V2J3Q8_9BACL</name>
<comment type="similarity">
    <text evidence="2 17">Belongs to the UppP family.</text>
</comment>
<evidence type="ECO:0000256" key="4">
    <source>
        <dbReference type="ARBA" id="ARBA00021581"/>
    </source>
</evidence>
<dbReference type="GO" id="GO:0009252">
    <property type="term" value="P:peptidoglycan biosynthetic process"/>
    <property type="evidence" value="ECO:0007669"/>
    <property type="project" value="UniProtKB-KW"/>
</dbReference>